<dbReference type="GO" id="GO:0030254">
    <property type="term" value="P:protein secretion by the type III secretion system"/>
    <property type="evidence" value="ECO:0007669"/>
    <property type="project" value="InterPro"/>
</dbReference>
<proteinExistence type="predicted"/>
<organism evidence="2 3">
    <name type="scientific">Pseudomonas frederiksbergensis</name>
    <dbReference type="NCBI Taxonomy" id="104087"/>
    <lineage>
        <taxon>Bacteria</taxon>
        <taxon>Pseudomonadati</taxon>
        <taxon>Pseudomonadota</taxon>
        <taxon>Gammaproteobacteria</taxon>
        <taxon>Pseudomonadales</taxon>
        <taxon>Pseudomonadaceae</taxon>
        <taxon>Pseudomonas</taxon>
    </lineage>
</organism>
<comment type="caution">
    <text evidence="2">The sequence shown here is derived from an EMBL/GenBank/DDBJ whole genome shotgun (WGS) entry which is preliminary data.</text>
</comment>
<evidence type="ECO:0000256" key="1">
    <source>
        <dbReference type="SAM" id="MobiDB-lite"/>
    </source>
</evidence>
<dbReference type="InterPro" id="IPR010261">
    <property type="entry name" value="Tir_chaperone"/>
</dbReference>
<feature type="region of interest" description="Disordered" evidence="1">
    <location>
        <begin position="146"/>
        <end position="175"/>
    </location>
</feature>
<evidence type="ECO:0000313" key="3">
    <source>
        <dbReference type="Proteomes" id="UP000284002"/>
    </source>
</evidence>
<protein>
    <submittedName>
        <fullName evidence="2">Uncharacterized protein</fullName>
    </submittedName>
</protein>
<dbReference type="CDD" id="cd16364">
    <property type="entry name" value="T3SC_I-like"/>
    <property type="match status" value="1"/>
</dbReference>
<dbReference type="Proteomes" id="UP000284002">
    <property type="component" value="Unassembled WGS sequence"/>
</dbReference>
<dbReference type="RefSeq" id="WP_148057938.1">
    <property type="nucleotide sequence ID" value="NZ_MOBM01000024.1"/>
</dbReference>
<dbReference type="Pfam" id="PF05932">
    <property type="entry name" value="CesT"/>
    <property type="match status" value="1"/>
</dbReference>
<dbReference type="EMBL" id="MOBM01000024">
    <property type="protein sequence ID" value="RON14437.1"/>
    <property type="molecule type" value="Genomic_DNA"/>
</dbReference>
<reference evidence="2 3" key="1">
    <citation type="submission" date="2016-10" db="EMBL/GenBank/DDBJ databases">
        <title>Comparative genome analysis of multiple Pseudomonas spp. focuses on biocontrol and plant growth promoting traits.</title>
        <authorList>
            <person name="Tao X.-Y."/>
            <person name="Taylor C.G."/>
        </authorList>
    </citation>
    <scope>NUCLEOTIDE SEQUENCE [LARGE SCALE GENOMIC DNA]</scope>
    <source>
        <strain evidence="2 3">36C6</strain>
    </source>
</reference>
<feature type="compositionally biased region" description="Low complexity" evidence="1">
    <location>
        <begin position="165"/>
        <end position="175"/>
    </location>
</feature>
<gene>
    <name evidence="2" type="ORF">BK662_17815</name>
</gene>
<evidence type="ECO:0000313" key="2">
    <source>
        <dbReference type="EMBL" id="RON14437.1"/>
    </source>
</evidence>
<name>A0A423HMM9_9PSED</name>
<accession>A0A423HMM9</accession>
<sequence>MNPTQRQPLDTPLPEAAAAWLFNAAKRLGIAEQPARDFARSGELQLPGLTLQLTRWQSEPVTQWIVLAQLPRPDNLTPLLWNELLLRANCCISAMSACAGALDERGHGLLVSRLAYRPYSDHPGLASELDQLIAVAESLVAGATALSSATGHSEPSSVAPPPSSPDTAPAAKAAKAAMDQRWHRPLLIQALQRLGIEPPPAAQLQTVGVIRIGARSFEVIADGDQRNVLVSTPIDTPLRTAVQREQALRANLQLMLLTGCAVALAPQGSCLQSRWGSTGLDGEAFADWLLDVAQLADSFVAPSPAALPKRNPAWT</sequence>
<dbReference type="AlphaFoldDB" id="A0A423HMM9"/>